<name>A0A081N5T0_9GAMM</name>
<dbReference type="InterPro" id="IPR046328">
    <property type="entry name" value="ETS_fam"/>
</dbReference>
<dbReference type="GO" id="GO:0043565">
    <property type="term" value="F:sequence-specific DNA binding"/>
    <property type="evidence" value="ECO:0007669"/>
    <property type="project" value="InterPro"/>
</dbReference>
<feature type="domain" description="ETS" evidence="3">
    <location>
        <begin position="164"/>
        <end position="244"/>
    </location>
</feature>
<dbReference type="PRINTS" id="PR00454">
    <property type="entry name" value="ETSDOMAIN"/>
</dbReference>
<dbReference type="InterPro" id="IPR000418">
    <property type="entry name" value="Ets_dom"/>
</dbReference>
<organism evidence="4 5">
    <name type="scientific">Endozoicomonas montiporae</name>
    <dbReference type="NCBI Taxonomy" id="1027273"/>
    <lineage>
        <taxon>Bacteria</taxon>
        <taxon>Pseudomonadati</taxon>
        <taxon>Pseudomonadota</taxon>
        <taxon>Gammaproteobacteria</taxon>
        <taxon>Oceanospirillales</taxon>
        <taxon>Endozoicomonadaceae</taxon>
        <taxon>Endozoicomonas</taxon>
    </lineage>
</organism>
<dbReference type="PROSITE" id="PS50061">
    <property type="entry name" value="ETS_DOMAIN_3"/>
    <property type="match status" value="1"/>
</dbReference>
<dbReference type="SMART" id="SM00413">
    <property type="entry name" value="ETS"/>
    <property type="match status" value="1"/>
</dbReference>
<dbReference type="Pfam" id="PF00178">
    <property type="entry name" value="Ets"/>
    <property type="match status" value="1"/>
</dbReference>
<evidence type="ECO:0000259" key="3">
    <source>
        <dbReference type="PROSITE" id="PS50061"/>
    </source>
</evidence>
<dbReference type="InterPro" id="IPR036388">
    <property type="entry name" value="WH-like_DNA-bd_sf"/>
</dbReference>
<protein>
    <recommendedName>
        <fullName evidence="3">ETS domain-containing protein</fullName>
    </recommendedName>
</protein>
<proteinExistence type="predicted"/>
<dbReference type="AlphaFoldDB" id="A0A081N5T0"/>
<sequence>MDTAFQNDPLFRSCFVPDFRSYAPDGVEKDDSTLWGRILSQSELSDQPSVSVKAPQNTETFQTAAQEHSSLEQRQATAVSPFPHQTVSTMVVAAPYNQTVTLPVSSTDSSSAQPAGNYQKNAVAKRSTQKKPTLQKKAVAEGKVAKGKKAMAIKQRKVSKAKRATIYDFLLKKLCDGNDDSVIWQNRSEGTFVLAKRRQVIQQWGKVGRSKGSMTFESMARGMRYHYKTKVMRCTGQSGVYAFNPDHPKVQRYLGSINNEAASSSSQQPAPD</sequence>
<dbReference type="RefSeq" id="WP_082212182.1">
    <property type="nucleotide sequence ID" value="NZ_JOKG01000003.1"/>
</dbReference>
<reference evidence="4 5" key="1">
    <citation type="submission" date="2014-06" db="EMBL/GenBank/DDBJ databases">
        <title>Whole Genome Sequences of Three Symbiotic Endozoicomonas Bacteria.</title>
        <authorList>
            <person name="Neave M.J."/>
            <person name="Apprill A."/>
            <person name="Voolstra C.R."/>
        </authorList>
    </citation>
    <scope>NUCLEOTIDE SEQUENCE [LARGE SCALE GENOMIC DNA]</scope>
    <source>
        <strain evidence="4 5">LMG 24815</strain>
    </source>
</reference>
<keyword evidence="1" id="KW-0238">DNA-binding</keyword>
<evidence type="ECO:0000256" key="1">
    <source>
        <dbReference type="ARBA" id="ARBA00023125"/>
    </source>
</evidence>
<comment type="caution">
    <text evidence="4">The sequence shown here is derived from an EMBL/GenBank/DDBJ whole genome shotgun (WGS) entry which is preliminary data.</text>
</comment>
<evidence type="ECO:0000313" key="5">
    <source>
        <dbReference type="Proteomes" id="UP000028006"/>
    </source>
</evidence>
<dbReference type="SUPFAM" id="SSF46785">
    <property type="entry name" value="Winged helix' DNA-binding domain"/>
    <property type="match status" value="1"/>
</dbReference>
<gene>
    <name evidence="4" type="ORF">GZ77_16120</name>
</gene>
<dbReference type="PANTHER" id="PTHR11849:SF191">
    <property type="entry name" value="ECDYSONE-INDUCED PROTEIN 74EF ISOFORM B"/>
    <property type="match status" value="1"/>
</dbReference>
<feature type="compositionally biased region" description="Polar residues" evidence="2">
    <location>
        <begin position="104"/>
        <end position="120"/>
    </location>
</feature>
<keyword evidence="5" id="KW-1185">Reference proteome</keyword>
<dbReference type="InterPro" id="IPR036390">
    <property type="entry name" value="WH_DNA-bd_sf"/>
</dbReference>
<dbReference type="Gene3D" id="1.10.10.10">
    <property type="entry name" value="Winged helix-like DNA-binding domain superfamily/Winged helix DNA-binding domain"/>
    <property type="match status" value="1"/>
</dbReference>
<dbReference type="PANTHER" id="PTHR11849">
    <property type="entry name" value="ETS"/>
    <property type="match status" value="1"/>
</dbReference>
<dbReference type="Proteomes" id="UP000028006">
    <property type="component" value="Unassembled WGS sequence"/>
</dbReference>
<evidence type="ECO:0000256" key="2">
    <source>
        <dbReference type="SAM" id="MobiDB-lite"/>
    </source>
</evidence>
<dbReference type="EMBL" id="JOKG01000003">
    <property type="protein sequence ID" value="KEQ13803.1"/>
    <property type="molecule type" value="Genomic_DNA"/>
</dbReference>
<evidence type="ECO:0000313" key="4">
    <source>
        <dbReference type="EMBL" id="KEQ13803.1"/>
    </source>
</evidence>
<dbReference type="GO" id="GO:0000981">
    <property type="term" value="F:DNA-binding transcription factor activity, RNA polymerase II-specific"/>
    <property type="evidence" value="ECO:0007669"/>
    <property type="project" value="TreeGrafter"/>
</dbReference>
<feature type="region of interest" description="Disordered" evidence="2">
    <location>
        <begin position="104"/>
        <end position="132"/>
    </location>
</feature>
<dbReference type="GO" id="GO:0030154">
    <property type="term" value="P:cell differentiation"/>
    <property type="evidence" value="ECO:0007669"/>
    <property type="project" value="TreeGrafter"/>
</dbReference>
<accession>A0A081N5T0</accession>